<evidence type="ECO:0000313" key="3">
    <source>
        <dbReference type="EMBL" id="ADC48972.1"/>
    </source>
</evidence>
<proteinExistence type="predicted"/>
<evidence type="ECO:0000256" key="1">
    <source>
        <dbReference type="SAM" id="MobiDB-lite"/>
    </source>
</evidence>
<dbReference type="AlphaFoldDB" id="D3FYT9"/>
<keyword evidence="4" id="KW-1185">Reference proteome</keyword>
<dbReference type="Gene3D" id="3.40.960.10">
    <property type="entry name" value="VSR Endonuclease"/>
    <property type="match status" value="1"/>
</dbReference>
<dbReference type="STRING" id="398511.BpOF4_04540"/>
<sequence>MSHKLAIEADGKAFHSSPQQKARDKRRDAFLRNNGWRVMRFSGRQIFRELNSVLDRIEKEISS</sequence>
<evidence type="ECO:0000259" key="2">
    <source>
        <dbReference type="Pfam" id="PF04480"/>
    </source>
</evidence>
<feature type="domain" description="DUF559" evidence="2">
    <location>
        <begin position="2"/>
        <end position="61"/>
    </location>
</feature>
<evidence type="ECO:0000313" key="4">
    <source>
        <dbReference type="Proteomes" id="UP000001544"/>
    </source>
</evidence>
<accession>D3FYT9</accession>
<dbReference type="KEGG" id="bpf:BpOF4_04540"/>
<dbReference type="Proteomes" id="UP000001544">
    <property type="component" value="Chromosome"/>
</dbReference>
<reference evidence="3 4" key="1">
    <citation type="journal article" date="2011" name="Environ. Microbiol.">
        <title>Genome of alkaliphilic Bacillus pseudofirmus OF4 reveals adaptations that support the ability to grow in an external pH range from 7.5 to 11.4.</title>
        <authorList>
            <person name="Janto B."/>
            <person name="Ahmed A."/>
            <person name="Ito M."/>
            <person name="Liu J."/>
            <person name="Hicks D.B."/>
            <person name="Pagni S."/>
            <person name="Fackelmayer O.J."/>
            <person name="Smith T.A."/>
            <person name="Earl J."/>
            <person name="Elbourne L.D."/>
            <person name="Hassan K."/>
            <person name="Paulsen I.T."/>
            <person name="Kolsto A.B."/>
            <person name="Tourasse N.J."/>
            <person name="Ehrlich G.D."/>
            <person name="Boissy R."/>
            <person name="Ivey D.M."/>
            <person name="Li G."/>
            <person name="Xue Y."/>
            <person name="Ma Y."/>
            <person name="Hu F.Z."/>
            <person name="Krulwich T.A."/>
        </authorList>
    </citation>
    <scope>NUCLEOTIDE SEQUENCE [LARGE SCALE GENOMIC DNA]</scope>
    <source>
        <strain evidence="4">ATCC BAA-2126 / JCM 17055 / OF4</strain>
    </source>
</reference>
<name>D3FYT9_ALKPO</name>
<dbReference type="Pfam" id="PF04480">
    <property type="entry name" value="DUF559"/>
    <property type="match status" value="1"/>
</dbReference>
<dbReference type="SUPFAM" id="SSF52980">
    <property type="entry name" value="Restriction endonuclease-like"/>
    <property type="match status" value="1"/>
</dbReference>
<protein>
    <recommendedName>
        <fullName evidence="2">DUF559 domain-containing protein</fullName>
    </recommendedName>
</protein>
<dbReference type="EMBL" id="CP001878">
    <property type="protein sequence ID" value="ADC48972.1"/>
    <property type="molecule type" value="Genomic_DNA"/>
</dbReference>
<feature type="region of interest" description="Disordered" evidence="1">
    <location>
        <begin position="1"/>
        <end position="26"/>
    </location>
</feature>
<gene>
    <name evidence="3" type="ordered locus">BpOF4_04540</name>
</gene>
<feature type="compositionally biased region" description="Basic and acidic residues" evidence="1">
    <location>
        <begin position="1"/>
        <end position="13"/>
    </location>
</feature>
<dbReference type="InterPro" id="IPR011335">
    <property type="entry name" value="Restrct_endonuc-II-like"/>
</dbReference>
<dbReference type="HOGENOM" id="CLU_2876519_0_0_9"/>
<organism evidence="3 4">
    <name type="scientific">Alkalihalophilus pseudofirmus (strain ATCC BAA-2126 / JCM 17055 / OF4)</name>
    <name type="common">Bacillus pseudofirmus</name>
    <dbReference type="NCBI Taxonomy" id="398511"/>
    <lineage>
        <taxon>Bacteria</taxon>
        <taxon>Bacillati</taxon>
        <taxon>Bacillota</taxon>
        <taxon>Bacilli</taxon>
        <taxon>Bacillales</taxon>
        <taxon>Bacillaceae</taxon>
        <taxon>Alkalihalophilus</taxon>
    </lineage>
</organism>
<dbReference type="InterPro" id="IPR007569">
    <property type="entry name" value="DUF559"/>
</dbReference>